<dbReference type="EMBL" id="VSRR010024370">
    <property type="protein sequence ID" value="MPC66156.1"/>
    <property type="molecule type" value="Genomic_DNA"/>
</dbReference>
<evidence type="ECO:0000313" key="1">
    <source>
        <dbReference type="EMBL" id="MPC66156.1"/>
    </source>
</evidence>
<sequence length="114" mass="13357">MHKNVILMTAVAQLMEGPYYKYRVYSDMLRGTPEKNGLDCLHAMVNRIWVVPLYAIAFLVSDYYFPLSGQTANAQFYYNFLGHQRKKEKFSTLKCGVRLIRFFMITIHPLPELL</sequence>
<dbReference type="OrthoDB" id="7663182at2759"/>
<evidence type="ECO:0000313" key="2">
    <source>
        <dbReference type="Proteomes" id="UP000324222"/>
    </source>
</evidence>
<name>A0A5B7H8C5_PORTR</name>
<gene>
    <name evidence="1" type="ORF">E2C01_060301</name>
</gene>
<protein>
    <submittedName>
        <fullName evidence="1">Uncharacterized protein</fullName>
    </submittedName>
</protein>
<comment type="caution">
    <text evidence="1">The sequence shown here is derived from an EMBL/GenBank/DDBJ whole genome shotgun (WGS) entry which is preliminary data.</text>
</comment>
<dbReference type="Proteomes" id="UP000324222">
    <property type="component" value="Unassembled WGS sequence"/>
</dbReference>
<keyword evidence="2" id="KW-1185">Reference proteome</keyword>
<reference evidence="1 2" key="1">
    <citation type="submission" date="2019-05" db="EMBL/GenBank/DDBJ databases">
        <title>Another draft genome of Portunus trituberculatus and its Hox gene families provides insights of decapod evolution.</title>
        <authorList>
            <person name="Jeong J.-H."/>
            <person name="Song I."/>
            <person name="Kim S."/>
            <person name="Choi T."/>
            <person name="Kim D."/>
            <person name="Ryu S."/>
            <person name="Kim W."/>
        </authorList>
    </citation>
    <scope>NUCLEOTIDE SEQUENCE [LARGE SCALE GENOMIC DNA]</scope>
    <source>
        <tissue evidence="1">Muscle</tissue>
    </source>
</reference>
<organism evidence="1 2">
    <name type="scientific">Portunus trituberculatus</name>
    <name type="common">Swimming crab</name>
    <name type="synonym">Neptunus trituberculatus</name>
    <dbReference type="NCBI Taxonomy" id="210409"/>
    <lineage>
        <taxon>Eukaryota</taxon>
        <taxon>Metazoa</taxon>
        <taxon>Ecdysozoa</taxon>
        <taxon>Arthropoda</taxon>
        <taxon>Crustacea</taxon>
        <taxon>Multicrustacea</taxon>
        <taxon>Malacostraca</taxon>
        <taxon>Eumalacostraca</taxon>
        <taxon>Eucarida</taxon>
        <taxon>Decapoda</taxon>
        <taxon>Pleocyemata</taxon>
        <taxon>Brachyura</taxon>
        <taxon>Eubrachyura</taxon>
        <taxon>Portunoidea</taxon>
        <taxon>Portunidae</taxon>
        <taxon>Portuninae</taxon>
        <taxon>Portunus</taxon>
    </lineage>
</organism>
<dbReference type="AlphaFoldDB" id="A0A5B7H8C5"/>
<accession>A0A5B7H8C5</accession>
<proteinExistence type="predicted"/>